<protein>
    <recommendedName>
        <fullName evidence="2">Restriction endonuclease</fullName>
    </recommendedName>
</protein>
<name>A0A090I492_METFO</name>
<dbReference type="PATRIC" id="fig|2162.9.peg.1889"/>
<proteinExistence type="predicted"/>
<reference evidence="1" key="1">
    <citation type="submission" date="2014-08" db="EMBL/GenBank/DDBJ databases">
        <authorList>
            <person name="Wibberg D."/>
        </authorList>
    </citation>
    <scope>NUCLEOTIDE SEQUENCE</scope>
</reference>
<accession>A0A090I492</accession>
<evidence type="ECO:0000313" key="1">
    <source>
        <dbReference type="EMBL" id="CEA14163.1"/>
    </source>
</evidence>
<dbReference type="InterPro" id="IPR014923">
    <property type="entry name" value="DUF1802"/>
</dbReference>
<evidence type="ECO:0008006" key="2">
    <source>
        <dbReference type="Google" id="ProtNLM"/>
    </source>
</evidence>
<dbReference type="Pfam" id="PF08819">
    <property type="entry name" value="DUF1802"/>
    <property type="match status" value="1"/>
</dbReference>
<organism evidence="1">
    <name type="scientific">Methanobacterium formicicum</name>
    <dbReference type="NCBI Taxonomy" id="2162"/>
    <lineage>
        <taxon>Archaea</taxon>
        <taxon>Methanobacteriati</taxon>
        <taxon>Methanobacteriota</taxon>
        <taxon>Methanomada group</taxon>
        <taxon>Methanobacteria</taxon>
        <taxon>Methanobacteriales</taxon>
        <taxon>Methanobacteriaceae</taxon>
        <taxon>Methanobacterium</taxon>
    </lineage>
</organism>
<dbReference type="AlphaFoldDB" id="A0A090I492"/>
<dbReference type="RefSeq" id="WP_048073245.1">
    <property type="nucleotide sequence ID" value="NZ_JARVXG010000037.1"/>
</dbReference>
<sequence>MDSTNKCLKEWNATIEALGQGKQTILIRSYGTTSDSFLLYPTVSYANKDNFLEGFKPEHQSFVKENALPKKDGNKVAIKYYATVEKIFEKSPSAISRLQKDYIWTSEHVRNYLKGKKAQVWVLRVYKLKEPYMAEPTPGAIKYANLKEKVSLDNIKPVLSDEEFSKVLEI</sequence>
<gene>
    <name evidence="1" type="ORF">DSM1535_1838</name>
</gene>
<dbReference type="KEGG" id="mfi:DSM1535_1838"/>
<dbReference type="EMBL" id="LN515531">
    <property type="protein sequence ID" value="CEA14163.1"/>
    <property type="molecule type" value="Genomic_DNA"/>
</dbReference>